<dbReference type="EC" id="3.2.2.5" evidence="5"/>
<evidence type="ECO:0000313" key="13">
    <source>
        <dbReference type="Proteomes" id="UP001500067"/>
    </source>
</evidence>
<dbReference type="InterPro" id="IPR019302">
    <property type="entry name" value="CAP12/PCTIR_TIR_dom"/>
</dbReference>
<dbReference type="InterPro" id="IPR046876">
    <property type="entry name" value="Prok_STING"/>
</dbReference>
<evidence type="ECO:0000259" key="11">
    <source>
        <dbReference type="Pfam" id="PF20300"/>
    </source>
</evidence>
<keyword evidence="3" id="KW-0051">Antiviral defense</keyword>
<accession>A0ABP8NRC0</accession>
<keyword evidence="1" id="KW-0547">Nucleotide-binding</keyword>
<evidence type="ECO:0000256" key="5">
    <source>
        <dbReference type="ARBA" id="ARBA00034327"/>
    </source>
</evidence>
<keyword evidence="2" id="KW-0378">Hydrolase</keyword>
<evidence type="ECO:0000256" key="9">
    <source>
        <dbReference type="ARBA" id="ARBA00049230"/>
    </source>
</evidence>
<proteinExistence type="inferred from homology"/>
<evidence type="ECO:0000256" key="8">
    <source>
        <dbReference type="ARBA" id="ARBA00034366"/>
    </source>
</evidence>
<dbReference type="Pfam" id="PF20300">
    <property type="entry name" value="prok_STING"/>
    <property type="match status" value="1"/>
</dbReference>
<evidence type="ECO:0000256" key="7">
    <source>
        <dbReference type="ARBA" id="ARBA00034355"/>
    </source>
</evidence>
<protein>
    <recommendedName>
        <fullName evidence="6">CD-NTase-associated protein 12</fullName>
        <ecNumber evidence="5">3.2.2.5</ecNumber>
    </recommendedName>
    <alternativeName>
        <fullName evidence="7">NAD(+) hydrolase</fullName>
    </alternativeName>
    <alternativeName>
        <fullName evidence="8">TIR-STING</fullName>
    </alternativeName>
</protein>
<dbReference type="Pfam" id="PF10137">
    <property type="entry name" value="CAP12-PCTIR_TIR"/>
    <property type="match status" value="1"/>
</dbReference>
<feature type="domain" description="Prokaryotic STING" evidence="11">
    <location>
        <begin position="171"/>
        <end position="310"/>
    </location>
</feature>
<comment type="similarity">
    <text evidence="4">In the C-terminal section; belongs to the bacterial STING family.</text>
</comment>
<evidence type="ECO:0000256" key="6">
    <source>
        <dbReference type="ARBA" id="ARBA00034339"/>
    </source>
</evidence>
<dbReference type="CDD" id="cd22659">
    <property type="entry name" value="STING_bact-like"/>
    <property type="match status" value="1"/>
</dbReference>
<organism evidence="12 13">
    <name type="scientific">Nemorincola caseinilytica</name>
    <dbReference type="NCBI Taxonomy" id="2054315"/>
    <lineage>
        <taxon>Bacteria</taxon>
        <taxon>Pseudomonadati</taxon>
        <taxon>Bacteroidota</taxon>
        <taxon>Chitinophagia</taxon>
        <taxon>Chitinophagales</taxon>
        <taxon>Chitinophagaceae</taxon>
        <taxon>Nemorincola</taxon>
    </lineage>
</organism>
<reference evidence="13" key="1">
    <citation type="journal article" date="2019" name="Int. J. Syst. Evol. Microbiol.">
        <title>The Global Catalogue of Microorganisms (GCM) 10K type strain sequencing project: providing services to taxonomists for standard genome sequencing and annotation.</title>
        <authorList>
            <consortium name="The Broad Institute Genomics Platform"/>
            <consortium name="The Broad Institute Genome Sequencing Center for Infectious Disease"/>
            <person name="Wu L."/>
            <person name="Ma J."/>
        </authorList>
    </citation>
    <scope>NUCLEOTIDE SEQUENCE [LARGE SCALE GENOMIC DNA]</scope>
    <source>
        <strain evidence="13">JCM 32105</strain>
    </source>
</reference>
<dbReference type="Proteomes" id="UP001500067">
    <property type="component" value="Unassembled WGS sequence"/>
</dbReference>
<dbReference type="EMBL" id="BAABFA010000024">
    <property type="protein sequence ID" value="GAA4470077.1"/>
    <property type="molecule type" value="Genomic_DNA"/>
</dbReference>
<sequence length="338" mass="38853">MPIKVFIGSSLESLFIAKAIRDRLDDDLVVKVWDTAFSHGDFFLETLYKELFLTDFGLFIIAPDDRIFRRRKKEYTTRDNVVFELGLFIGALGLKKAYFVLVDIKKNGKEMKIALPSDLGGINRISMKLELAADHTLLDTEQNKLALAMTAERIKKDLLYINGHISLNLLPSTSLAIGYFENFILKACKELSTEKNFEFDGSTYDLTKDIFDFNVVIPDNGSDMGHSAYRRFVNRCALKQIDVRSKDSARTFPFFINIDMNNGRVQLFDLPTTLRASWDTIRMIMPKNTTENELKELEIKEIANFTRTLRHLLSHPDHAEFRDNVKLITVSELIDTKM</sequence>
<evidence type="ECO:0000256" key="3">
    <source>
        <dbReference type="ARBA" id="ARBA00023118"/>
    </source>
</evidence>
<evidence type="ECO:0000313" key="12">
    <source>
        <dbReference type="EMBL" id="GAA4470077.1"/>
    </source>
</evidence>
<dbReference type="RefSeq" id="WP_345085202.1">
    <property type="nucleotide sequence ID" value="NZ_BAABFA010000024.1"/>
</dbReference>
<comment type="catalytic activity">
    <reaction evidence="9">
        <text>NAD(+) + H2O = ADP-D-ribose + nicotinamide + H(+)</text>
        <dbReference type="Rhea" id="RHEA:16301"/>
        <dbReference type="ChEBI" id="CHEBI:15377"/>
        <dbReference type="ChEBI" id="CHEBI:15378"/>
        <dbReference type="ChEBI" id="CHEBI:17154"/>
        <dbReference type="ChEBI" id="CHEBI:57540"/>
        <dbReference type="ChEBI" id="CHEBI:57967"/>
        <dbReference type="EC" id="3.2.2.5"/>
    </reaction>
</comment>
<feature type="domain" description="CD-NTase-associated protein 12/Pycsar effector protein TIR" evidence="10">
    <location>
        <begin position="4"/>
        <end position="127"/>
    </location>
</feature>
<comment type="caution">
    <text evidence="12">The sequence shown here is derived from an EMBL/GenBank/DDBJ whole genome shotgun (WGS) entry which is preliminary data.</text>
</comment>
<evidence type="ECO:0000256" key="1">
    <source>
        <dbReference type="ARBA" id="ARBA00022741"/>
    </source>
</evidence>
<evidence type="ECO:0000259" key="10">
    <source>
        <dbReference type="Pfam" id="PF10137"/>
    </source>
</evidence>
<name>A0ABP8NRC0_9BACT</name>
<evidence type="ECO:0000256" key="4">
    <source>
        <dbReference type="ARBA" id="ARBA00034315"/>
    </source>
</evidence>
<gene>
    <name evidence="12" type="ORF">GCM10023093_30580</name>
</gene>
<evidence type="ECO:0000256" key="2">
    <source>
        <dbReference type="ARBA" id="ARBA00022801"/>
    </source>
</evidence>
<keyword evidence="13" id="KW-1185">Reference proteome</keyword>